<dbReference type="Proteomes" id="UP000030949">
    <property type="component" value="Unassembled WGS sequence"/>
</dbReference>
<name>A0A0B1YW72_9PSED</name>
<protein>
    <submittedName>
        <fullName evidence="1">Uncharacterized protein</fullName>
    </submittedName>
</protein>
<accession>A0A0B1YW72</accession>
<dbReference type="OrthoDB" id="6905211at2"/>
<gene>
    <name evidence="1" type="ORF">JZ00_28270</name>
</gene>
<dbReference type="RefSeq" id="WP_039594418.1">
    <property type="nucleotide sequence ID" value="NZ_JQGJ02000029.1"/>
</dbReference>
<organism evidence="1 2">
    <name type="scientific">Pseudomonas frederiksbergensis</name>
    <dbReference type="NCBI Taxonomy" id="104087"/>
    <lineage>
        <taxon>Bacteria</taxon>
        <taxon>Pseudomonadati</taxon>
        <taxon>Pseudomonadota</taxon>
        <taxon>Gammaproteobacteria</taxon>
        <taxon>Pseudomonadales</taxon>
        <taxon>Pseudomonadaceae</taxon>
        <taxon>Pseudomonas</taxon>
    </lineage>
</organism>
<proteinExistence type="predicted"/>
<evidence type="ECO:0000313" key="1">
    <source>
        <dbReference type="EMBL" id="KHK61462.1"/>
    </source>
</evidence>
<comment type="caution">
    <text evidence="1">The sequence shown here is derived from an EMBL/GenBank/DDBJ whole genome shotgun (WGS) entry which is preliminary data.</text>
</comment>
<evidence type="ECO:0000313" key="2">
    <source>
        <dbReference type="Proteomes" id="UP000030949"/>
    </source>
</evidence>
<dbReference type="AlphaFoldDB" id="A0A0B1YW72"/>
<dbReference type="EMBL" id="JQGJ01000032">
    <property type="protein sequence ID" value="KHK61462.1"/>
    <property type="molecule type" value="Genomic_DNA"/>
</dbReference>
<sequence>MKKLEDLALPPSFHSKLTAHVQRVSAAQSEVDIRLAVERAEGFVEGLEAARCLTPATIEALFIIIEGSAARH</sequence>
<reference evidence="2" key="1">
    <citation type="submission" date="2015-03" db="EMBL/GenBank/DDBJ databases">
        <title>Pseudomonas frederiksbergensis hydrocarbon degrader.</title>
        <authorList>
            <person name="Brown L.M."/>
            <person name="Ruiz O.N."/>
            <person name="Mueller S."/>
            <person name="Gunasekera T.S."/>
        </authorList>
    </citation>
    <scope>NUCLEOTIDE SEQUENCE [LARGE SCALE GENOMIC DNA]</scope>
    <source>
        <strain evidence="2">SI8</strain>
    </source>
</reference>